<protein>
    <recommendedName>
        <fullName evidence="3">mannan endo-1,4-beta-mannosidase</fullName>
        <ecNumber evidence="3">3.2.1.78</ecNumber>
    </recommendedName>
</protein>
<keyword evidence="4" id="KW-0378">Hydrolase</keyword>
<dbReference type="Gene3D" id="3.20.20.80">
    <property type="entry name" value="Glycosidases"/>
    <property type="match status" value="1"/>
</dbReference>
<dbReference type="EC" id="3.2.1.78" evidence="3"/>
<comment type="caution">
    <text evidence="8">The sequence shown here is derived from an EMBL/GenBank/DDBJ whole genome shotgun (WGS) entry which is preliminary data.</text>
</comment>
<feature type="domain" description="Glycoside hydrolase family 5" evidence="7">
    <location>
        <begin position="51"/>
        <end position="231"/>
    </location>
</feature>
<dbReference type="InterPro" id="IPR001547">
    <property type="entry name" value="Glyco_hydro_5"/>
</dbReference>
<evidence type="ECO:0000256" key="6">
    <source>
        <dbReference type="SAM" id="SignalP"/>
    </source>
</evidence>
<feature type="non-terminal residue" evidence="8">
    <location>
        <position position="1"/>
    </location>
</feature>
<dbReference type="AlphaFoldDB" id="A0AA38GWF1"/>
<evidence type="ECO:0000256" key="1">
    <source>
        <dbReference type="ARBA" id="ARBA00001678"/>
    </source>
</evidence>
<proteinExistence type="inferred from homology"/>
<evidence type="ECO:0000256" key="4">
    <source>
        <dbReference type="ARBA" id="ARBA00022801"/>
    </source>
</evidence>
<keyword evidence="6" id="KW-0732">Signal</keyword>
<evidence type="ECO:0000256" key="3">
    <source>
        <dbReference type="ARBA" id="ARBA00012706"/>
    </source>
</evidence>
<evidence type="ECO:0000313" key="9">
    <source>
        <dbReference type="Proteomes" id="UP000824469"/>
    </source>
</evidence>
<dbReference type="InterPro" id="IPR045053">
    <property type="entry name" value="MAN-like"/>
</dbReference>
<feature type="chain" id="PRO_5041363712" description="mannan endo-1,4-beta-mannosidase" evidence="6">
    <location>
        <begin position="25"/>
        <end position="237"/>
    </location>
</feature>
<reference evidence="8 9" key="1">
    <citation type="journal article" date="2021" name="Nat. Plants">
        <title>The Taxus genome provides insights into paclitaxel biosynthesis.</title>
        <authorList>
            <person name="Xiong X."/>
            <person name="Gou J."/>
            <person name="Liao Q."/>
            <person name="Li Y."/>
            <person name="Zhou Q."/>
            <person name="Bi G."/>
            <person name="Li C."/>
            <person name="Du R."/>
            <person name="Wang X."/>
            <person name="Sun T."/>
            <person name="Guo L."/>
            <person name="Liang H."/>
            <person name="Lu P."/>
            <person name="Wu Y."/>
            <person name="Zhang Z."/>
            <person name="Ro D.K."/>
            <person name="Shang Y."/>
            <person name="Huang S."/>
            <person name="Yan J."/>
        </authorList>
    </citation>
    <scope>NUCLEOTIDE SEQUENCE [LARGE SCALE GENOMIC DNA]</scope>
    <source>
        <strain evidence="8">Ta-2019</strain>
    </source>
</reference>
<evidence type="ECO:0000256" key="5">
    <source>
        <dbReference type="ARBA" id="ARBA00023295"/>
    </source>
</evidence>
<organism evidence="8 9">
    <name type="scientific">Taxus chinensis</name>
    <name type="common">Chinese yew</name>
    <name type="synonym">Taxus wallichiana var. chinensis</name>
    <dbReference type="NCBI Taxonomy" id="29808"/>
    <lineage>
        <taxon>Eukaryota</taxon>
        <taxon>Viridiplantae</taxon>
        <taxon>Streptophyta</taxon>
        <taxon>Embryophyta</taxon>
        <taxon>Tracheophyta</taxon>
        <taxon>Spermatophyta</taxon>
        <taxon>Pinopsida</taxon>
        <taxon>Pinidae</taxon>
        <taxon>Conifers II</taxon>
        <taxon>Cupressales</taxon>
        <taxon>Taxaceae</taxon>
        <taxon>Taxus</taxon>
    </lineage>
</organism>
<dbReference type="PROSITE" id="PS51257">
    <property type="entry name" value="PROKAR_LIPOPROTEIN"/>
    <property type="match status" value="1"/>
</dbReference>
<dbReference type="EMBL" id="JAHRHJ020000001">
    <property type="protein sequence ID" value="KAH9330458.1"/>
    <property type="molecule type" value="Genomic_DNA"/>
</dbReference>
<dbReference type="Proteomes" id="UP000824469">
    <property type="component" value="Unassembled WGS sequence"/>
</dbReference>
<comment type="catalytic activity">
    <reaction evidence="1">
        <text>Random hydrolysis of (1-&gt;4)-beta-D-mannosidic linkages in mannans, galactomannans and glucomannans.</text>
        <dbReference type="EC" id="3.2.1.78"/>
    </reaction>
</comment>
<dbReference type="SUPFAM" id="SSF51445">
    <property type="entry name" value="(Trans)glycosidases"/>
    <property type="match status" value="1"/>
</dbReference>
<dbReference type="PANTHER" id="PTHR31451:SF54">
    <property type="entry name" value="MANNAN ENDO-1,4-BETA-MANNOSIDASE 6"/>
    <property type="match status" value="1"/>
</dbReference>
<evidence type="ECO:0000259" key="7">
    <source>
        <dbReference type="Pfam" id="PF26410"/>
    </source>
</evidence>
<dbReference type="GO" id="GO:0016985">
    <property type="term" value="F:mannan endo-1,4-beta-mannosidase activity"/>
    <property type="evidence" value="ECO:0007669"/>
    <property type="project" value="UniProtKB-EC"/>
</dbReference>
<evidence type="ECO:0000256" key="2">
    <source>
        <dbReference type="ARBA" id="ARBA00005641"/>
    </source>
</evidence>
<feature type="signal peptide" evidence="6">
    <location>
        <begin position="1"/>
        <end position="24"/>
    </location>
</feature>
<gene>
    <name evidence="8" type="ORF">KI387_002566</name>
</gene>
<name>A0AA38GWF1_TAXCH</name>
<sequence>MERRIMVWIQFFLLLSACFQVGSTSHNVIKWDDEEKWQNSEVDESQGDYWNFVQTSGTQFVVNDLPFYFNGFNTYWLMLLAVDPSTKPKISEVFQQAASVGLTVGRTWAFNDGGWRALQKSPGVYDEDVFQALDFVISEAQKYNIRLILSLSNNWGAFGGKSQYVKWGNSAGLRLNSEDAFFSHATLKTYFKNHIKKVLTRVNTITNITYKEDPTIFSWELINEPRCTSDPSGDTLQ</sequence>
<keyword evidence="9" id="KW-1185">Reference proteome</keyword>
<dbReference type="OMA" id="ERRIMVW"/>
<dbReference type="PANTHER" id="PTHR31451">
    <property type="match status" value="1"/>
</dbReference>
<accession>A0AA38GWF1</accession>
<keyword evidence="5" id="KW-0326">Glycosidase</keyword>
<evidence type="ECO:0000313" key="8">
    <source>
        <dbReference type="EMBL" id="KAH9330458.1"/>
    </source>
</evidence>
<comment type="similarity">
    <text evidence="2">Belongs to the glycosyl hydrolase 5 (cellulase A) family.</text>
</comment>
<dbReference type="InterPro" id="IPR017853">
    <property type="entry name" value="GH"/>
</dbReference>
<dbReference type="Pfam" id="PF26410">
    <property type="entry name" value="GH5_mannosidase"/>
    <property type="match status" value="1"/>
</dbReference>